<organism evidence="2 3">
    <name type="scientific">Pseudomonas amygdali pv. morsprunorum</name>
    <dbReference type="NCBI Taxonomy" id="129138"/>
    <lineage>
        <taxon>Bacteria</taxon>
        <taxon>Pseudomonadati</taxon>
        <taxon>Pseudomonadota</taxon>
        <taxon>Gammaproteobacteria</taxon>
        <taxon>Pseudomonadales</taxon>
        <taxon>Pseudomonadaceae</taxon>
        <taxon>Pseudomonas</taxon>
        <taxon>Pseudomonas amygdali</taxon>
    </lineage>
</organism>
<dbReference type="EMBL" id="JASJMZ010000073">
    <property type="protein sequence ID" value="MDT3244173.1"/>
    <property type="molecule type" value="Genomic_DNA"/>
</dbReference>
<name>A0AB35RCP0_PSEA0</name>
<dbReference type="AlphaFoldDB" id="A0AB35RCP0"/>
<accession>A0AB35RCP0</accession>
<dbReference type="Proteomes" id="UP001254709">
    <property type="component" value="Unassembled WGS sequence"/>
</dbReference>
<reference evidence="2" key="1">
    <citation type="submission" date="2023-05" db="EMBL/GenBank/DDBJ databases">
        <title>Development of a Genome-informed protocol for detection of Pseudomonas amygdali pv. morsprunorum using LAMP and PCR.</title>
        <authorList>
            <person name="Diaz D."/>
            <person name="Zamorano A."/>
            <person name="Garcia H."/>
            <person name="Ramos C."/>
            <person name="Cui W."/>
            <person name="Carreras C."/>
            <person name="Beltran M.F."/>
            <person name="Sagredo B."/>
            <person name="Pinto M."/>
            <person name="Fiore N."/>
        </authorList>
    </citation>
    <scope>NUCLEOTIDE SEQUENCE</scope>
    <source>
        <strain evidence="2">S2_Pam</strain>
    </source>
</reference>
<sequence>MSLIQIEQDSPDTIERARQSVAAMAEEVRRYRHDSALWSKSTSKVTGYLTALVENDLISSAMTVQLTQEKDQALSDALKVPSQLPEGGGFQQAVSPPPRY</sequence>
<evidence type="ECO:0000313" key="3">
    <source>
        <dbReference type="Proteomes" id="UP001254709"/>
    </source>
</evidence>
<dbReference type="RefSeq" id="WP_060403124.1">
    <property type="nucleotide sequence ID" value="NZ_JASJMZ010000073.1"/>
</dbReference>
<gene>
    <name evidence="2" type="ORF">QNL30_26775</name>
</gene>
<protein>
    <submittedName>
        <fullName evidence="2">Uncharacterized protein</fullName>
    </submittedName>
</protein>
<comment type="caution">
    <text evidence="2">The sequence shown here is derived from an EMBL/GenBank/DDBJ whole genome shotgun (WGS) entry which is preliminary data.</text>
</comment>
<evidence type="ECO:0000256" key="1">
    <source>
        <dbReference type="SAM" id="MobiDB-lite"/>
    </source>
</evidence>
<evidence type="ECO:0000313" key="2">
    <source>
        <dbReference type="EMBL" id="MDT3244173.1"/>
    </source>
</evidence>
<feature type="region of interest" description="Disordered" evidence="1">
    <location>
        <begin position="81"/>
        <end position="100"/>
    </location>
</feature>
<proteinExistence type="predicted"/>